<dbReference type="PANTHER" id="PTHR11802:SF113">
    <property type="entry name" value="SERINE CARBOXYPEPTIDASE CTSA-4.1"/>
    <property type="match status" value="1"/>
</dbReference>
<dbReference type="Proteomes" id="UP000009168">
    <property type="component" value="Unassembled WGS sequence"/>
</dbReference>
<feature type="chain" id="PRO_5005142855" description="Carboxypeptidase" evidence="7">
    <location>
        <begin position="17"/>
        <end position="423"/>
    </location>
</feature>
<evidence type="ECO:0000313" key="9">
    <source>
        <dbReference type="Proteomes" id="UP000009168"/>
    </source>
</evidence>
<dbReference type="GeneID" id="7843194"/>
<dbReference type="eggNOG" id="KOG1282">
    <property type="taxonomic scope" value="Eukaryota"/>
</dbReference>
<evidence type="ECO:0000256" key="7">
    <source>
        <dbReference type="RuleBase" id="RU361156"/>
    </source>
</evidence>
<dbReference type="InterPro" id="IPR001563">
    <property type="entry name" value="Peptidase_S10"/>
</dbReference>
<dbReference type="ESTHER" id="tetts-q23qx8">
    <property type="family name" value="Carboxypeptidase_S10"/>
</dbReference>
<keyword evidence="2 7" id="KW-0121">Carboxypeptidase</keyword>
<dbReference type="EC" id="3.4.16.-" evidence="7"/>
<sequence length="423" mass="47291">MKQILLILSLLSLGFCLQNPLFLNETYSTGLVQISNTSDIFYFHFESRANPSQDPLVFWLSGGPGCSSELGLFLENGPFTVNDNQTLSNNPYSWNNQANLVFIDQPVGTGFSNAETEDLVTSETALGQNFYTFIKGFLDQNPQYIGRPLFITGESYAGKYIPAITVELLKRKDRQINLQGVAIGNGQVDPKTMYPAYGEYALKNNLISSFKYRTMVNPTLKECSELIQKNAPLQQISQTCNLGFGYITGFGETPKFNVYDIRKQCLGSLCYNMTNLDNFLAREDVKSALGVSGRNWEECSTRVHKALQNDIFVGYSSYVAQILESGIKVLIYSGDQDFICNYIGGLTWVSEMQWTKQTEFQSAQFEDYIVNGKSAGQIKSAGILQFLRVYQAGHQVPMDQPEVALAILNQFIANTTSKDQTIM</sequence>
<reference evidence="9" key="1">
    <citation type="journal article" date="2006" name="PLoS Biol.">
        <title>Macronuclear genome sequence of the ciliate Tetrahymena thermophila, a model eukaryote.</title>
        <authorList>
            <person name="Eisen J.A."/>
            <person name="Coyne R.S."/>
            <person name="Wu M."/>
            <person name="Wu D."/>
            <person name="Thiagarajan M."/>
            <person name="Wortman J.R."/>
            <person name="Badger J.H."/>
            <person name="Ren Q."/>
            <person name="Amedeo P."/>
            <person name="Jones K.M."/>
            <person name="Tallon L.J."/>
            <person name="Delcher A.L."/>
            <person name="Salzberg S.L."/>
            <person name="Silva J.C."/>
            <person name="Haas B.J."/>
            <person name="Majoros W.H."/>
            <person name="Farzad M."/>
            <person name="Carlton J.M."/>
            <person name="Smith R.K. Jr."/>
            <person name="Garg J."/>
            <person name="Pearlman R.E."/>
            <person name="Karrer K.M."/>
            <person name="Sun L."/>
            <person name="Manning G."/>
            <person name="Elde N.C."/>
            <person name="Turkewitz A.P."/>
            <person name="Asai D.J."/>
            <person name="Wilkes D.E."/>
            <person name="Wang Y."/>
            <person name="Cai H."/>
            <person name="Collins K."/>
            <person name="Stewart B.A."/>
            <person name="Lee S.R."/>
            <person name="Wilamowska K."/>
            <person name="Weinberg Z."/>
            <person name="Ruzzo W.L."/>
            <person name="Wloga D."/>
            <person name="Gaertig J."/>
            <person name="Frankel J."/>
            <person name="Tsao C.-C."/>
            <person name="Gorovsky M.A."/>
            <person name="Keeling P.J."/>
            <person name="Waller R.F."/>
            <person name="Patron N.J."/>
            <person name="Cherry J.M."/>
            <person name="Stover N.A."/>
            <person name="Krieger C.J."/>
            <person name="del Toro C."/>
            <person name="Ryder H.F."/>
            <person name="Williamson S.C."/>
            <person name="Barbeau R.A."/>
            <person name="Hamilton E.P."/>
            <person name="Orias E."/>
        </authorList>
    </citation>
    <scope>NUCLEOTIDE SEQUENCE [LARGE SCALE GENOMIC DNA]</scope>
    <source>
        <strain evidence="9">SB210</strain>
    </source>
</reference>
<keyword evidence="5 7" id="KW-0378">Hydrolase</keyword>
<gene>
    <name evidence="8" type="ORF">TTHERM_00249550</name>
</gene>
<dbReference type="HOGENOM" id="CLU_008523_10_1_1"/>
<dbReference type="EMBL" id="GG662647">
    <property type="protein sequence ID" value="EAR98760.2"/>
    <property type="molecule type" value="Genomic_DNA"/>
</dbReference>
<name>Q23QX8_TETTS</name>
<dbReference type="AlphaFoldDB" id="Q23QX8"/>
<evidence type="ECO:0000313" key="8">
    <source>
        <dbReference type="EMBL" id="EAR98760.2"/>
    </source>
</evidence>
<evidence type="ECO:0000256" key="5">
    <source>
        <dbReference type="ARBA" id="ARBA00022801"/>
    </source>
</evidence>
<dbReference type="PRINTS" id="PR00724">
    <property type="entry name" value="CRBOXYPTASEC"/>
</dbReference>
<dbReference type="PROSITE" id="PS00131">
    <property type="entry name" value="CARBOXYPEPT_SER_SER"/>
    <property type="match status" value="1"/>
</dbReference>
<dbReference type="OrthoDB" id="443318at2759"/>
<dbReference type="GO" id="GO:0006508">
    <property type="term" value="P:proteolysis"/>
    <property type="evidence" value="ECO:0007669"/>
    <property type="project" value="UniProtKB-KW"/>
</dbReference>
<dbReference type="Pfam" id="PF00450">
    <property type="entry name" value="Peptidase_S10"/>
    <property type="match status" value="1"/>
</dbReference>
<dbReference type="PROSITE" id="PS00560">
    <property type="entry name" value="CARBOXYPEPT_SER_HIS"/>
    <property type="match status" value="1"/>
</dbReference>
<keyword evidence="4 7" id="KW-0732">Signal</keyword>
<evidence type="ECO:0000256" key="3">
    <source>
        <dbReference type="ARBA" id="ARBA00022670"/>
    </source>
</evidence>
<evidence type="ECO:0000256" key="2">
    <source>
        <dbReference type="ARBA" id="ARBA00022645"/>
    </source>
</evidence>
<dbReference type="MEROPS" id="S10.009"/>
<comment type="similarity">
    <text evidence="1 7">Belongs to the peptidase S10 family.</text>
</comment>
<dbReference type="PANTHER" id="PTHR11802">
    <property type="entry name" value="SERINE PROTEASE FAMILY S10 SERINE CARBOXYPEPTIDASE"/>
    <property type="match status" value="1"/>
</dbReference>
<evidence type="ECO:0000256" key="6">
    <source>
        <dbReference type="ARBA" id="ARBA00023180"/>
    </source>
</evidence>
<dbReference type="GO" id="GO:0004185">
    <property type="term" value="F:serine-type carboxypeptidase activity"/>
    <property type="evidence" value="ECO:0007669"/>
    <property type="project" value="UniProtKB-UniRule"/>
</dbReference>
<feature type="signal peptide" evidence="7">
    <location>
        <begin position="1"/>
        <end position="16"/>
    </location>
</feature>
<dbReference type="InterPro" id="IPR018202">
    <property type="entry name" value="Ser_caboxypep_ser_AS"/>
</dbReference>
<dbReference type="InParanoid" id="Q23QX8"/>
<organism evidence="8 9">
    <name type="scientific">Tetrahymena thermophila (strain SB210)</name>
    <dbReference type="NCBI Taxonomy" id="312017"/>
    <lineage>
        <taxon>Eukaryota</taxon>
        <taxon>Sar</taxon>
        <taxon>Alveolata</taxon>
        <taxon>Ciliophora</taxon>
        <taxon>Intramacronucleata</taxon>
        <taxon>Oligohymenophorea</taxon>
        <taxon>Hymenostomatida</taxon>
        <taxon>Tetrahymenina</taxon>
        <taxon>Tetrahymenidae</taxon>
        <taxon>Tetrahymena</taxon>
    </lineage>
</organism>
<dbReference type="RefSeq" id="XP_001019005.2">
    <property type="nucleotide sequence ID" value="XM_001019005.2"/>
</dbReference>
<dbReference type="Gene3D" id="1.10.287.410">
    <property type="match status" value="1"/>
</dbReference>
<accession>Q23QX8</accession>
<dbReference type="InterPro" id="IPR029058">
    <property type="entry name" value="AB_hydrolase_fold"/>
</dbReference>
<evidence type="ECO:0000256" key="4">
    <source>
        <dbReference type="ARBA" id="ARBA00022729"/>
    </source>
</evidence>
<evidence type="ECO:0000256" key="1">
    <source>
        <dbReference type="ARBA" id="ARBA00009431"/>
    </source>
</evidence>
<proteinExistence type="inferred from homology"/>
<keyword evidence="3 7" id="KW-0645">Protease</keyword>
<dbReference type="InterPro" id="IPR033124">
    <property type="entry name" value="Ser_caboxypep_his_AS"/>
</dbReference>
<dbReference type="KEGG" id="tet:TTHERM_00249550"/>
<protein>
    <recommendedName>
        <fullName evidence="7">Carboxypeptidase</fullName>
        <ecNumber evidence="7">3.4.16.-</ecNumber>
    </recommendedName>
</protein>
<keyword evidence="6" id="KW-0325">Glycoprotein</keyword>
<dbReference type="STRING" id="312017.Q23QX8"/>
<dbReference type="SUPFAM" id="SSF53474">
    <property type="entry name" value="alpha/beta-Hydrolases"/>
    <property type="match status" value="1"/>
</dbReference>
<keyword evidence="9" id="KW-1185">Reference proteome</keyword>
<dbReference type="Gene3D" id="3.40.50.1820">
    <property type="entry name" value="alpha/beta hydrolase"/>
    <property type="match status" value="1"/>
</dbReference>